<protein>
    <submittedName>
        <fullName evidence="1">Uncharacterized protein</fullName>
    </submittedName>
</protein>
<dbReference type="KEGG" id="aad:TC41_2740"/>
<name>F8IIV9_ALIAT</name>
<evidence type="ECO:0000313" key="2">
    <source>
        <dbReference type="Proteomes" id="UP000000292"/>
    </source>
</evidence>
<sequence>MYGARIESMRVKAAAAPEQKSREISKFDEILSARLVC</sequence>
<dbReference type="EMBL" id="CP002902">
    <property type="protein sequence ID" value="AEJ44634.1"/>
    <property type="molecule type" value="Genomic_DNA"/>
</dbReference>
<dbReference type="Proteomes" id="UP000000292">
    <property type="component" value="Chromosome"/>
</dbReference>
<organism evidence="1 2">
    <name type="scientific">Alicyclobacillus acidocaldarius (strain Tc-4-1)</name>
    <name type="common">Bacillus acidocaldarius</name>
    <dbReference type="NCBI Taxonomy" id="1048834"/>
    <lineage>
        <taxon>Bacteria</taxon>
        <taxon>Bacillati</taxon>
        <taxon>Bacillota</taxon>
        <taxon>Bacilli</taxon>
        <taxon>Bacillales</taxon>
        <taxon>Alicyclobacillaceae</taxon>
        <taxon>Alicyclobacillus</taxon>
    </lineage>
</organism>
<dbReference type="STRING" id="1048834.TC41_2740"/>
<reference evidence="1 2" key="1">
    <citation type="journal article" date="2011" name="J. Bacteriol.">
        <title>Complete Genome Sequence of Alicyclobacillus acidocaldarius Strain Tc-4-1.</title>
        <authorList>
            <person name="Chen Y."/>
            <person name="He Y."/>
            <person name="Zhang B."/>
            <person name="Yang J."/>
            <person name="Li W."/>
            <person name="Dong Z."/>
            <person name="Hu S."/>
        </authorList>
    </citation>
    <scope>NUCLEOTIDE SEQUENCE [LARGE SCALE GENOMIC DNA]</scope>
    <source>
        <strain evidence="1 2">Tc-4-1</strain>
    </source>
</reference>
<evidence type="ECO:0000313" key="1">
    <source>
        <dbReference type="EMBL" id="AEJ44634.1"/>
    </source>
</evidence>
<dbReference type="AlphaFoldDB" id="F8IIV9"/>
<gene>
    <name evidence="1" type="ordered locus">TC41_2740</name>
</gene>
<proteinExistence type="predicted"/>
<reference evidence="2" key="2">
    <citation type="submission" date="2011-06" db="EMBL/GenBank/DDBJ databases">
        <title>The complete genome sequence of Alicyclobacillus acidocaldarius sp. Tc-4-1.</title>
        <authorList>
            <person name="Chen Y."/>
            <person name="He Y."/>
            <person name="Dong Z."/>
            <person name="Hu S."/>
        </authorList>
    </citation>
    <scope>NUCLEOTIDE SEQUENCE [LARGE SCALE GENOMIC DNA]</scope>
    <source>
        <strain evidence="2">Tc-4-1</strain>
    </source>
</reference>
<dbReference type="HOGENOM" id="CLU_3339214_0_0_9"/>
<accession>F8IIV9</accession>